<dbReference type="PANTHER" id="PTHR46148">
    <property type="entry name" value="CHROMO DOMAIN-CONTAINING PROTEIN"/>
    <property type="match status" value="1"/>
</dbReference>
<dbReference type="InterPro" id="IPR056924">
    <property type="entry name" value="SH3_Tf2-1"/>
</dbReference>
<organism evidence="2 3">
    <name type="scientific">Sesamum angolense</name>
    <dbReference type="NCBI Taxonomy" id="2727404"/>
    <lineage>
        <taxon>Eukaryota</taxon>
        <taxon>Viridiplantae</taxon>
        <taxon>Streptophyta</taxon>
        <taxon>Embryophyta</taxon>
        <taxon>Tracheophyta</taxon>
        <taxon>Spermatophyta</taxon>
        <taxon>Magnoliopsida</taxon>
        <taxon>eudicotyledons</taxon>
        <taxon>Gunneridae</taxon>
        <taxon>Pentapetalae</taxon>
        <taxon>asterids</taxon>
        <taxon>lamiids</taxon>
        <taxon>Lamiales</taxon>
        <taxon>Pedaliaceae</taxon>
        <taxon>Sesamum</taxon>
    </lineage>
</organism>
<protein>
    <recommendedName>
        <fullName evidence="1">Tf2-1-like SH3-like domain-containing protein</fullName>
    </recommendedName>
</protein>
<feature type="domain" description="Tf2-1-like SH3-like" evidence="1">
    <location>
        <begin position="14"/>
        <end position="77"/>
    </location>
</feature>
<evidence type="ECO:0000313" key="2">
    <source>
        <dbReference type="EMBL" id="KAK4407930.1"/>
    </source>
</evidence>
<dbReference type="Pfam" id="PF24626">
    <property type="entry name" value="SH3_Tf2-1"/>
    <property type="match status" value="1"/>
</dbReference>
<evidence type="ECO:0000259" key="1">
    <source>
        <dbReference type="Pfam" id="PF24626"/>
    </source>
</evidence>
<dbReference type="Proteomes" id="UP001289374">
    <property type="component" value="Unassembled WGS sequence"/>
</dbReference>
<proteinExistence type="predicted"/>
<evidence type="ECO:0000313" key="3">
    <source>
        <dbReference type="Proteomes" id="UP001289374"/>
    </source>
</evidence>
<dbReference type="PANTHER" id="PTHR46148:SF60">
    <property type="entry name" value="CHROMO DOMAIN-CONTAINING PROTEIN"/>
    <property type="match status" value="1"/>
</dbReference>
<reference evidence="2" key="2">
    <citation type="journal article" date="2024" name="Plant">
        <title>Genomic evolution and insights into agronomic trait innovations of Sesamum species.</title>
        <authorList>
            <person name="Miao H."/>
            <person name="Wang L."/>
            <person name="Qu L."/>
            <person name="Liu H."/>
            <person name="Sun Y."/>
            <person name="Le M."/>
            <person name="Wang Q."/>
            <person name="Wei S."/>
            <person name="Zheng Y."/>
            <person name="Lin W."/>
            <person name="Duan Y."/>
            <person name="Cao H."/>
            <person name="Xiong S."/>
            <person name="Wang X."/>
            <person name="Wei L."/>
            <person name="Li C."/>
            <person name="Ma Q."/>
            <person name="Ju M."/>
            <person name="Zhao R."/>
            <person name="Li G."/>
            <person name="Mu C."/>
            <person name="Tian Q."/>
            <person name="Mei H."/>
            <person name="Zhang T."/>
            <person name="Gao T."/>
            <person name="Zhang H."/>
        </authorList>
    </citation>
    <scope>NUCLEOTIDE SEQUENCE</scope>
    <source>
        <strain evidence="2">K16</strain>
    </source>
</reference>
<reference evidence="2" key="1">
    <citation type="submission" date="2020-06" db="EMBL/GenBank/DDBJ databases">
        <authorList>
            <person name="Li T."/>
            <person name="Hu X."/>
            <person name="Zhang T."/>
            <person name="Song X."/>
            <person name="Zhang H."/>
            <person name="Dai N."/>
            <person name="Sheng W."/>
            <person name="Hou X."/>
            <person name="Wei L."/>
        </authorList>
    </citation>
    <scope>NUCLEOTIDE SEQUENCE</scope>
    <source>
        <strain evidence="2">K16</strain>
        <tissue evidence="2">Leaf</tissue>
    </source>
</reference>
<dbReference type="EMBL" id="JACGWL010000002">
    <property type="protein sequence ID" value="KAK4407930.1"/>
    <property type="molecule type" value="Genomic_DNA"/>
</dbReference>
<keyword evidence="3" id="KW-1185">Reference proteome</keyword>
<sequence>MDIKRRSLEFHPEDKVYLRVSLTRGVMRFGEKENLSPRYIGPVEILQKVGRVAYQLALPPTLSQAHNIFHVSQLRIYLYDPSHVLEPEPLLLKENLNYEEFPLRIVDHKEQVLRRRSIPLLKCNGLIILSERQLGN</sequence>
<name>A0AAE2C423_9LAMI</name>
<gene>
    <name evidence="2" type="ORF">Sango_0374000</name>
</gene>
<accession>A0AAE2C423</accession>
<dbReference type="AlphaFoldDB" id="A0AAE2C423"/>
<comment type="caution">
    <text evidence="2">The sequence shown here is derived from an EMBL/GenBank/DDBJ whole genome shotgun (WGS) entry which is preliminary data.</text>
</comment>